<comment type="caution">
    <text evidence="2">The sequence shown here is derived from an EMBL/GenBank/DDBJ whole genome shotgun (WGS) entry which is preliminary data.</text>
</comment>
<evidence type="ECO:0000313" key="3">
    <source>
        <dbReference type="Proteomes" id="UP000243978"/>
    </source>
</evidence>
<dbReference type="OrthoDB" id="428263at2"/>
<accession>A0A2T6BHM1</accession>
<protein>
    <submittedName>
        <fullName evidence="2">Putative membrane protein</fullName>
    </submittedName>
</protein>
<dbReference type="AlphaFoldDB" id="A0A2T6BHM1"/>
<dbReference type="Pfam" id="PF08592">
    <property type="entry name" value="Anthrone_oxy"/>
    <property type="match status" value="1"/>
</dbReference>
<sequence>MTAITKPLSITATLFAGAIFGFFYAWVCSTMWGLDTMPPARAIEAMNAMNASVRNATFFPTFFGTPVVLALAALWQRRAGYRRASIWFWLAAATYLILGAGLTMAINVPMNEALAVTPIPQTGAEAEAIWQAYSGKWQSWNQMRTLASGAALLFACIGLTAL</sequence>
<keyword evidence="3" id="KW-1185">Reference proteome</keyword>
<dbReference type="Proteomes" id="UP000243978">
    <property type="component" value="Unassembled WGS sequence"/>
</dbReference>
<gene>
    <name evidence="2" type="ORF">C8N43_0193</name>
</gene>
<feature type="transmembrane region" description="Helical" evidence="1">
    <location>
        <begin position="12"/>
        <end position="34"/>
    </location>
</feature>
<dbReference type="RefSeq" id="WP_107843836.1">
    <property type="nucleotide sequence ID" value="NZ_QBKS01000001.1"/>
</dbReference>
<keyword evidence="1" id="KW-0472">Membrane</keyword>
<dbReference type="EMBL" id="QBKS01000001">
    <property type="protein sequence ID" value="PTX55554.1"/>
    <property type="molecule type" value="Genomic_DNA"/>
</dbReference>
<proteinExistence type="predicted"/>
<feature type="transmembrane region" description="Helical" evidence="1">
    <location>
        <begin position="54"/>
        <end position="74"/>
    </location>
</feature>
<dbReference type="InterPro" id="IPR013901">
    <property type="entry name" value="Anthrone_oxy"/>
</dbReference>
<keyword evidence="1" id="KW-0812">Transmembrane</keyword>
<keyword evidence="1" id="KW-1133">Transmembrane helix</keyword>
<reference evidence="2 3" key="1">
    <citation type="submission" date="2018-04" db="EMBL/GenBank/DDBJ databases">
        <title>Genomic Encyclopedia of Archaeal and Bacterial Type Strains, Phase II (KMG-II): from individual species to whole genera.</title>
        <authorList>
            <person name="Goeker M."/>
        </authorList>
    </citation>
    <scope>NUCLEOTIDE SEQUENCE [LARGE SCALE GENOMIC DNA]</scope>
    <source>
        <strain evidence="2 3">DSM 100977</strain>
    </source>
</reference>
<evidence type="ECO:0000256" key="1">
    <source>
        <dbReference type="SAM" id="Phobius"/>
    </source>
</evidence>
<evidence type="ECO:0000313" key="2">
    <source>
        <dbReference type="EMBL" id="PTX55554.1"/>
    </source>
</evidence>
<feature type="transmembrane region" description="Helical" evidence="1">
    <location>
        <begin position="86"/>
        <end position="106"/>
    </location>
</feature>
<organism evidence="2 3">
    <name type="scientific">Litoreibacter ponti</name>
    <dbReference type="NCBI Taxonomy" id="1510457"/>
    <lineage>
        <taxon>Bacteria</taxon>
        <taxon>Pseudomonadati</taxon>
        <taxon>Pseudomonadota</taxon>
        <taxon>Alphaproteobacteria</taxon>
        <taxon>Rhodobacterales</taxon>
        <taxon>Roseobacteraceae</taxon>
        <taxon>Litoreibacter</taxon>
    </lineage>
</organism>
<name>A0A2T6BHM1_9RHOB</name>